<name>M0HYS8_9EURY</name>
<organism evidence="1 2">
    <name type="scientific">Haloferax sulfurifontis ATCC BAA-897</name>
    <dbReference type="NCBI Taxonomy" id="662480"/>
    <lineage>
        <taxon>Archaea</taxon>
        <taxon>Methanobacteriati</taxon>
        <taxon>Methanobacteriota</taxon>
        <taxon>Stenosarchaea group</taxon>
        <taxon>Halobacteria</taxon>
        <taxon>Halobacteriales</taxon>
        <taxon>Haloferacaceae</taxon>
        <taxon>Haloferax</taxon>
    </lineage>
</organism>
<sequence>MTTYAVLSPPDGSTLHSRERRFAADLCDQLLYLTPGSLDEEPDGEIGDLTPTELANAVYTSTRGRDWNEDDEMYILVEPALLDIETRNAFRRSLRVVFQRFDPEVCFPYDVLEDVGKRAAWLTDSLEAGEIVRPGGVRRQSVTGVDEGQTDLTSF</sequence>
<protein>
    <submittedName>
        <fullName evidence="1">Uncharacterized protein</fullName>
    </submittedName>
</protein>
<reference evidence="1 2" key="1">
    <citation type="journal article" date="2014" name="PLoS Genet.">
        <title>Phylogenetically driven sequencing of extremely halophilic archaea reveals strategies for static and dynamic osmo-response.</title>
        <authorList>
            <person name="Becker E.A."/>
            <person name="Seitzer P.M."/>
            <person name="Tritt A."/>
            <person name="Larsen D."/>
            <person name="Krusor M."/>
            <person name="Yao A.I."/>
            <person name="Wu D."/>
            <person name="Madern D."/>
            <person name="Eisen J.A."/>
            <person name="Darling A.E."/>
            <person name="Facciotti M.T."/>
        </authorList>
    </citation>
    <scope>NUCLEOTIDE SEQUENCE [LARGE SCALE GENOMIC DNA]</scope>
    <source>
        <strain evidence="1 2">ATCC BAA-897</strain>
    </source>
</reference>
<dbReference type="Proteomes" id="UP000011508">
    <property type="component" value="Unassembled WGS sequence"/>
</dbReference>
<evidence type="ECO:0000313" key="2">
    <source>
        <dbReference type="Proteomes" id="UP000011508"/>
    </source>
</evidence>
<dbReference type="EMBL" id="AOLM01000025">
    <property type="protein sequence ID" value="ELZ89755.1"/>
    <property type="molecule type" value="Genomic_DNA"/>
</dbReference>
<gene>
    <name evidence="1" type="ORF">C441_15315</name>
</gene>
<keyword evidence="2" id="KW-1185">Reference proteome</keyword>
<dbReference type="RefSeq" id="WP_007275836.1">
    <property type="nucleotide sequence ID" value="NZ_AOLM01000025.1"/>
</dbReference>
<dbReference type="AlphaFoldDB" id="M0HYS8"/>
<comment type="caution">
    <text evidence="1">The sequence shown here is derived from an EMBL/GenBank/DDBJ whole genome shotgun (WGS) entry which is preliminary data.</text>
</comment>
<accession>M0HYS8</accession>
<evidence type="ECO:0000313" key="1">
    <source>
        <dbReference type="EMBL" id="ELZ89755.1"/>
    </source>
</evidence>
<dbReference type="OrthoDB" id="350174at2157"/>
<proteinExistence type="predicted"/>
<dbReference type="PATRIC" id="fig|662480.6.peg.3055"/>